<keyword evidence="1" id="KW-0472">Membrane</keyword>
<gene>
    <name evidence="2" type="ORF">OPS25_00705</name>
</gene>
<sequence>MTDSEITSAAQNDISQTVRMSPAIVCAGMLLGFLLSFVLLNGDAQGRVNLFYLLLVFLLFPLLGLITSVLSMVSGKGVNLARIVSKLGFLGVSRSSVLRQLRQRHLDKHWFFLQSQFAMLAYSLAGILTLLILLVATDINFVWRSTILTANDIYPWLKGIASPWWFWESAQPSVELLERTQDSRLTQLYESPANLALWWPFILATQIFYAFLLRGMLLVVSRSIIKHRLKSDFEQQLKQRIQQNPRRQPEHFELSEVRHQLPSTYAVINWSALPEAIVAQLDEVAGQPRLVAGPLASEKEQTQAEQYAEYKLVLVKAWEPPLGELHDFLQHGQGFIYPVNYHQHTVRNAEQKHLKEWRRFCSELHNWQLFQPAAATTLRGDDERSATRDGEGTA</sequence>
<accession>A0ABT3P2N9</accession>
<dbReference type="Proteomes" id="UP001142810">
    <property type="component" value="Unassembled WGS sequence"/>
</dbReference>
<dbReference type="InterPro" id="IPR021296">
    <property type="entry name" value="DUF2868"/>
</dbReference>
<organism evidence="2 3">
    <name type="scientific">Alteromonas aquimaris</name>
    <dbReference type="NCBI Taxonomy" id="2998417"/>
    <lineage>
        <taxon>Bacteria</taxon>
        <taxon>Pseudomonadati</taxon>
        <taxon>Pseudomonadota</taxon>
        <taxon>Gammaproteobacteria</taxon>
        <taxon>Alteromonadales</taxon>
        <taxon>Alteromonadaceae</taxon>
        <taxon>Alteromonas/Salinimonas group</taxon>
        <taxon>Alteromonas</taxon>
    </lineage>
</organism>
<dbReference type="EMBL" id="JAPFRD010000002">
    <property type="protein sequence ID" value="MCW8107021.1"/>
    <property type="molecule type" value="Genomic_DNA"/>
</dbReference>
<evidence type="ECO:0000256" key="1">
    <source>
        <dbReference type="SAM" id="Phobius"/>
    </source>
</evidence>
<keyword evidence="3" id="KW-1185">Reference proteome</keyword>
<feature type="transmembrane region" description="Helical" evidence="1">
    <location>
        <begin position="117"/>
        <end position="136"/>
    </location>
</feature>
<feature type="transmembrane region" description="Helical" evidence="1">
    <location>
        <begin position="20"/>
        <end position="40"/>
    </location>
</feature>
<dbReference type="Pfam" id="PF11067">
    <property type="entry name" value="DUF2868"/>
    <property type="match status" value="1"/>
</dbReference>
<comment type="caution">
    <text evidence="2">The sequence shown here is derived from an EMBL/GenBank/DDBJ whole genome shotgun (WGS) entry which is preliminary data.</text>
</comment>
<evidence type="ECO:0000313" key="2">
    <source>
        <dbReference type="EMBL" id="MCW8107021.1"/>
    </source>
</evidence>
<proteinExistence type="predicted"/>
<keyword evidence="1" id="KW-1133">Transmembrane helix</keyword>
<evidence type="ECO:0000313" key="3">
    <source>
        <dbReference type="Proteomes" id="UP001142810"/>
    </source>
</evidence>
<dbReference type="RefSeq" id="WP_265615722.1">
    <property type="nucleotide sequence ID" value="NZ_JAPFRD010000002.1"/>
</dbReference>
<reference evidence="2" key="1">
    <citation type="submission" date="2022-11" db="EMBL/GenBank/DDBJ databases">
        <title>Alteromonas sp. nov., isolated from sea water of the Qingdao.</title>
        <authorList>
            <person name="Wang Q."/>
        </authorList>
    </citation>
    <scope>NUCLEOTIDE SEQUENCE</scope>
    <source>
        <strain evidence="2">ASW11-7</strain>
    </source>
</reference>
<feature type="transmembrane region" description="Helical" evidence="1">
    <location>
        <begin position="52"/>
        <end position="73"/>
    </location>
</feature>
<protein>
    <submittedName>
        <fullName evidence="2">DUF2868 domain-containing protein</fullName>
    </submittedName>
</protein>
<name>A0ABT3P2N9_9ALTE</name>
<keyword evidence="1" id="KW-0812">Transmembrane</keyword>
<feature type="transmembrane region" description="Helical" evidence="1">
    <location>
        <begin position="197"/>
        <end position="220"/>
    </location>
</feature>